<dbReference type="Proteomes" id="UP000515204">
    <property type="component" value="Unplaced"/>
</dbReference>
<dbReference type="InterPro" id="IPR041588">
    <property type="entry name" value="Integrase_H2C2"/>
</dbReference>
<feature type="domain" description="Integrase catalytic" evidence="1">
    <location>
        <begin position="233"/>
        <end position="425"/>
    </location>
</feature>
<dbReference type="Pfam" id="PF17921">
    <property type="entry name" value="Integrase_H2C2"/>
    <property type="match status" value="1"/>
</dbReference>
<keyword evidence="2" id="KW-1185">Reference proteome</keyword>
<proteinExistence type="predicted"/>
<dbReference type="Gene3D" id="3.30.420.10">
    <property type="entry name" value="Ribonuclease H-like superfamily/Ribonuclease H"/>
    <property type="match status" value="1"/>
</dbReference>
<dbReference type="KEGG" id="dqu:106750684"/>
<evidence type="ECO:0000313" key="3">
    <source>
        <dbReference type="RefSeq" id="XP_014486671.1"/>
    </source>
</evidence>
<organism evidence="2 3">
    <name type="scientific">Dinoponera quadriceps</name>
    <name type="common">South American ant</name>
    <dbReference type="NCBI Taxonomy" id="609295"/>
    <lineage>
        <taxon>Eukaryota</taxon>
        <taxon>Metazoa</taxon>
        <taxon>Ecdysozoa</taxon>
        <taxon>Arthropoda</taxon>
        <taxon>Hexapoda</taxon>
        <taxon>Insecta</taxon>
        <taxon>Pterygota</taxon>
        <taxon>Neoptera</taxon>
        <taxon>Endopterygota</taxon>
        <taxon>Hymenoptera</taxon>
        <taxon>Apocrita</taxon>
        <taxon>Aculeata</taxon>
        <taxon>Formicoidea</taxon>
        <taxon>Formicidae</taxon>
        <taxon>Ponerinae</taxon>
        <taxon>Ponerini</taxon>
        <taxon>Dinoponera</taxon>
    </lineage>
</organism>
<gene>
    <name evidence="3" type="primary">LOC106750684</name>
</gene>
<reference evidence="3" key="1">
    <citation type="submission" date="2025-08" db="UniProtKB">
        <authorList>
            <consortium name="RefSeq"/>
        </authorList>
    </citation>
    <scope>IDENTIFICATION</scope>
</reference>
<sequence>MDLSQHPLWWSGPDFLKNPEPLVNDYVDVTTESDLPEQRWIVHGVTKVEANEFLARFSTLQRLLRTTAWILRWRHGHAERVKGPLIPEEIIAARNLWIRLEQRMAYGDDVCALSKGHAIHNRNSLVGLKPYLDKVCLFRCRGRLRHTELDWDSRHPVILSPKFHLTRLLVIATHHGALHGGVQLMLAILWHQFWTPGGRRLVRQLLHNCMPCMRWRATSLQPLMGDLPRARVTPSRPFTMTEFYFAGPVLLRTTKGKGHRAYKGYICAFVCLATRAVHLEAVTDYMTEAFLAAFQRFISRRGLCREVFSDCGTNFVGADAKLRALFRASSEESRKLVEHLAEKGIRWRFNPPSAPHFGGMWEAAVKSVKYHIHTVIGEATLTYEEMATLLAKVEACMNSRPIAAMSDDPEDLLPLTPGHFLIGTPLLSIPEPLLTEESTSRLTHWKLLQKMRDHV</sequence>
<dbReference type="OrthoDB" id="7543599at2759"/>
<dbReference type="RefSeq" id="XP_014486671.1">
    <property type="nucleotide sequence ID" value="XM_014631185.1"/>
</dbReference>
<dbReference type="GO" id="GO:0003676">
    <property type="term" value="F:nucleic acid binding"/>
    <property type="evidence" value="ECO:0007669"/>
    <property type="project" value="InterPro"/>
</dbReference>
<dbReference type="InterPro" id="IPR036397">
    <property type="entry name" value="RNaseH_sf"/>
</dbReference>
<dbReference type="PANTHER" id="PTHR47331">
    <property type="entry name" value="PHD-TYPE DOMAIN-CONTAINING PROTEIN"/>
    <property type="match status" value="1"/>
</dbReference>
<dbReference type="GO" id="GO:0015074">
    <property type="term" value="P:DNA integration"/>
    <property type="evidence" value="ECO:0007669"/>
    <property type="project" value="InterPro"/>
</dbReference>
<evidence type="ECO:0000259" key="1">
    <source>
        <dbReference type="PROSITE" id="PS50994"/>
    </source>
</evidence>
<name>A0A6P3Y6N0_DINQU</name>
<dbReference type="PANTHER" id="PTHR47331:SF1">
    <property type="entry name" value="GAG-LIKE PROTEIN"/>
    <property type="match status" value="1"/>
</dbReference>
<dbReference type="PROSITE" id="PS50994">
    <property type="entry name" value="INTEGRASE"/>
    <property type="match status" value="1"/>
</dbReference>
<dbReference type="GeneID" id="106750684"/>
<evidence type="ECO:0000313" key="2">
    <source>
        <dbReference type="Proteomes" id="UP000515204"/>
    </source>
</evidence>
<dbReference type="InterPro" id="IPR001584">
    <property type="entry name" value="Integrase_cat-core"/>
</dbReference>
<dbReference type="InterPro" id="IPR012337">
    <property type="entry name" value="RNaseH-like_sf"/>
</dbReference>
<dbReference type="AlphaFoldDB" id="A0A6P3Y6N0"/>
<dbReference type="SUPFAM" id="SSF53098">
    <property type="entry name" value="Ribonuclease H-like"/>
    <property type="match status" value="1"/>
</dbReference>
<protein>
    <submittedName>
        <fullName evidence="3">Uncharacterized protein LOC106750684</fullName>
    </submittedName>
</protein>
<accession>A0A6P3Y6N0</accession>